<protein>
    <submittedName>
        <fullName evidence="1">Uncharacterized protein</fullName>
    </submittedName>
</protein>
<dbReference type="HOGENOM" id="CLU_2733540_0_0_6"/>
<dbReference type="Proteomes" id="UP000006859">
    <property type="component" value="Chromosome"/>
</dbReference>
<proteinExistence type="predicted"/>
<gene>
    <name evidence="1" type="primary">nhaB</name>
    <name evidence="1" type="ordered locus">Dda3937_02925</name>
</gene>
<accession>E0SCR1</accession>
<keyword evidence="2" id="KW-1185">Reference proteome</keyword>
<name>E0SCR1_DICD3</name>
<reference evidence="1 2" key="1">
    <citation type="journal article" date="2011" name="J. Bacteriol.">
        <title>Genome sequence of the plant-pathogenic bacterium Dickeya dadantii 3937.</title>
        <authorList>
            <person name="Glasner J.D."/>
            <person name="Yang C.H."/>
            <person name="Reverchon S."/>
            <person name="Hugouvieux-Cotte-Pattat N."/>
            <person name="Condemine G."/>
            <person name="Bohin J.P."/>
            <person name="Van Gijsegem F."/>
            <person name="Yang S."/>
            <person name="Franza T."/>
            <person name="Expert D."/>
            <person name="Plunkett G. III"/>
            <person name="San Francisco M.J."/>
            <person name="Charkowski A.O."/>
            <person name="Py B."/>
            <person name="Bell K."/>
            <person name="Rauscher L."/>
            <person name="Rodriguez-Palenzuela P."/>
            <person name="Toussaint A."/>
            <person name="Holeva M.C."/>
            <person name="He S.Y."/>
            <person name="Douet V."/>
            <person name="Boccara M."/>
            <person name="Blanco C."/>
            <person name="Toth I."/>
            <person name="Anderson B.D."/>
            <person name="Biehl B.S."/>
            <person name="Mau B."/>
            <person name="Flynn S.M."/>
            <person name="Barras F."/>
            <person name="Lindeberg M."/>
            <person name="Birch P.R."/>
            <person name="Tsuyumu S."/>
            <person name="Shi X."/>
            <person name="Hibbing M."/>
            <person name="Yap M.N."/>
            <person name="Carpentier M."/>
            <person name="Dassa E."/>
            <person name="Umehara M."/>
            <person name="Kim J.F."/>
            <person name="Rusch M."/>
            <person name="Soni P."/>
            <person name="Mayhew G.F."/>
            <person name="Fouts D.E."/>
            <person name="Gill S.R."/>
            <person name="Blattner F.R."/>
            <person name="Keen N.T."/>
            <person name="Perna N.T."/>
        </authorList>
    </citation>
    <scope>NUCLEOTIDE SEQUENCE [LARGE SCALE GENOMIC DNA]</scope>
    <source>
        <strain evidence="1 2">3937</strain>
    </source>
</reference>
<organism evidence="1 2">
    <name type="scientific">Dickeya dadantii (strain 3937)</name>
    <name type="common">Erwinia chrysanthemi (strain 3937)</name>
    <dbReference type="NCBI Taxonomy" id="198628"/>
    <lineage>
        <taxon>Bacteria</taxon>
        <taxon>Pseudomonadati</taxon>
        <taxon>Pseudomonadota</taxon>
        <taxon>Gammaproteobacteria</taxon>
        <taxon>Enterobacterales</taxon>
        <taxon>Pectobacteriaceae</taxon>
        <taxon>Dickeya</taxon>
    </lineage>
</organism>
<dbReference type="EMBL" id="CP002038">
    <property type="protein sequence ID" value="ADM98585.1"/>
    <property type="molecule type" value="Genomic_DNA"/>
</dbReference>
<dbReference type="KEGG" id="ddd:Dda3937_02925"/>
<evidence type="ECO:0000313" key="1">
    <source>
        <dbReference type="EMBL" id="ADM98585.1"/>
    </source>
</evidence>
<dbReference type="AlphaFoldDB" id="E0SCR1"/>
<evidence type="ECO:0000313" key="2">
    <source>
        <dbReference type="Proteomes" id="UP000006859"/>
    </source>
</evidence>
<sequence length="71" mass="8248">MAIFTGTTSLDQVWHDVANNIKVLSSPVSMITAVAFIRQRLPRVFSADSRISIPHRLFRFLNSVEFYFHFF</sequence>